<protein>
    <submittedName>
        <fullName evidence="1">Receptor binding protein</fullName>
    </submittedName>
</protein>
<keyword evidence="1" id="KW-0675">Receptor</keyword>
<name>A0A8S5U2B2_9CAUD</name>
<reference evidence="1" key="1">
    <citation type="journal article" date="2021" name="Proc. Natl. Acad. Sci. U.S.A.">
        <title>A Catalog of Tens of Thousands of Viruses from Human Metagenomes Reveals Hidden Associations with Chronic Diseases.</title>
        <authorList>
            <person name="Tisza M.J."/>
            <person name="Buck C.B."/>
        </authorList>
    </citation>
    <scope>NUCLEOTIDE SEQUENCE</scope>
    <source>
        <strain evidence="1">Ctqzz19</strain>
    </source>
</reference>
<sequence length="268" mass="28935">MGVKASFSNLCDALKKALSNKADETEVATIVNAYGSKNLVDTSLIPNSTGGGVTRKNNGDGSITYSGTSTLTYTTYLPLMAGQNLGKGTYIFTPNPTTATTYTYQIYKNGSYWKNFAVTQPIEITEAGKYSIGLALNSKVAISNTFKPMLRYAAIKDDTYVPYAMTNRELTEKVIGVGWVTTENLRYRKTGSIIALQGTVIPSSSAMSITLGTLPEDCRPSQNINIAQAGTDTPSRQIIVQTDGNVVLLFSINCTASHTYVYNGIFMI</sequence>
<organism evidence="1">
    <name type="scientific">Siphoviridae sp. ctqzz19</name>
    <dbReference type="NCBI Taxonomy" id="2825682"/>
    <lineage>
        <taxon>Viruses</taxon>
        <taxon>Duplodnaviria</taxon>
        <taxon>Heunggongvirae</taxon>
        <taxon>Uroviricota</taxon>
        <taxon>Caudoviricetes</taxon>
    </lineage>
</organism>
<accession>A0A8S5U2B2</accession>
<proteinExistence type="predicted"/>
<dbReference type="EMBL" id="BK015988">
    <property type="protein sequence ID" value="DAF88604.1"/>
    <property type="molecule type" value="Genomic_DNA"/>
</dbReference>
<evidence type="ECO:0000313" key="1">
    <source>
        <dbReference type="EMBL" id="DAF88604.1"/>
    </source>
</evidence>